<reference evidence="14 15" key="1">
    <citation type="submission" date="2018-04" db="EMBL/GenBank/DDBJ databases">
        <title>Genomic Encyclopedia of Archaeal and Bacterial Type Strains, Phase II (KMG-II): from individual species to whole genera.</title>
        <authorList>
            <person name="Goeker M."/>
        </authorList>
    </citation>
    <scope>NUCLEOTIDE SEQUENCE [LARGE SCALE GENOMIC DNA]</scope>
    <source>
        <strain evidence="14 15">DSM 23382</strain>
    </source>
</reference>
<evidence type="ECO:0000256" key="9">
    <source>
        <dbReference type="PROSITE-ProRule" id="PRU00284"/>
    </source>
</evidence>
<keyword evidence="15" id="KW-1185">Reference proteome</keyword>
<protein>
    <submittedName>
        <fullName evidence="14">Methyl-accepting chemotaxis protein</fullName>
    </submittedName>
</protein>
<dbReference type="InterPro" id="IPR033480">
    <property type="entry name" value="sCache_2"/>
</dbReference>
<evidence type="ECO:0000256" key="3">
    <source>
        <dbReference type="ARBA" id="ARBA00022519"/>
    </source>
</evidence>
<feature type="domain" description="HAMP" evidence="13">
    <location>
        <begin position="211"/>
        <end position="264"/>
    </location>
</feature>
<dbReference type="PROSITE" id="PS50192">
    <property type="entry name" value="T_SNARE"/>
    <property type="match status" value="1"/>
</dbReference>
<dbReference type="SMART" id="SM00283">
    <property type="entry name" value="MA"/>
    <property type="match status" value="1"/>
</dbReference>
<feature type="domain" description="T-SNARE coiled-coil homology" evidence="12">
    <location>
        <begin position="466"/>
        <end position="518"/>
    </location>
</feature>
<comment type="caution">
    <text evidence="14">The sequence shown here is derived from an EMBL/GenBank/DDBJ whole genome shotgun (WGS) entry which is preliminary data.</text>
</comment>
<evidence type="ECO:0000259" key="11">
    <source>
        <dbReference type="PROSITE" id="PS50111"/>
    </source>
</evidence>
<evidence type="ECO:0000259" key="13">
    <source>
        <dbReference type="PROSITE" id="PS50885"/>
    </source>
</evidence>
<evidence type="ECO:0000256" key="7">
    <source>
        <dbReference type="ARBA" id="ARBA00023224"/>
    </source>
</evidence>
<keyword evidence="4 10" id="KW-0812">Transmembrane</keyword>
<dbReference type="Proteomes" id="UP000244081">
    <property type="component" value="Unassembled WGS sequence"/>
</dbReference>
<evidence type="ECO:0000313" key="14">
    <source>
        <dbReference type="EMBL" id="PTW63219.1"/>
    </source>
</evidence>
<dbReference type="Pfam" id="PF17200">
    <property type="entry name" value="sCache_2"/>
    <property type="match status" value="1"/>
</dbReference>
<dbReference type="PROSITE" id="PS50885">
    <property type="entry name" value="HAMP"/>
    <property type="match status" value="1"/>
</dbReference>
<keyword evidence="7 9" id="KW-0807">Transducer</keyword>
<dbReference type="Pfam" id="PF00672">
    <property type="entry name" value="HAMP"/>
    <property type="match status" value="1"/>
</dbReference>
<accession>A0A2T5VHI2</accession>
<evidence type="ECO:0000256" key="6">
    <source>
        <dbReference type="ARBA" id="ARBA00023136"/>
    </source>
</evidence>
<evidence type="ECO:0000256" key="2">
    <source>
        <dbReference type="ARBA" id="ARBA00022475"/>
    </source>
</evidence>
<feature type="domain" description="Methyl-accepting transducer" evidence="11">
    <location>
        <begin position="304"/>
        <end position="526"/>
    </location>
</feature>
<dbReference type="EMBL" id="QAYG01000001">
    <property type="protein sequence ID" value="PTW63219.1"/>
    <property type="molecule type" value="Genomic_DNA"/>
</dbReference>
<evidence type="ECO:0000256" key="5">
    <source>
        <dbReference type="ARBA" id="ARBA00022989"/>
    </source>
</evidence>
<sequence>MSLNKLSIGTKVWLPVLTLAVLGIALSTSYLLTLRSTLYQEREKMTQTVVQVTKSVAEYYYKKEQSGVLTHEEATQQARDLIRAIRFDGSNYVFGLDKDGRRVIMPPKPADEGKMVMSIKDKAGNYFIRDLFTAADKGGGSAVYYWNRTGETALSPKTSWSERFDPWGWVFATGVFVDDIESTFWNNAAIVIGFGLVGGLIAFAIAYSAIRNVTLPLGKLTGNMQALADGNTEIEVEGSDRRDEIGAMASTMSVFIDNERKRRVLEATQADRLERDNERAEEIRTASKEFEIKMGSLLDTIADSVTNLRNASTNLNAGAEQTTSQSKAVAGAAAEASSNVETVASAAEELAASVAEISRQVSSSSDIASQAATQADSTNVRIKGLSDAATRIGEVVSLIQAIAEQTNLLALNATIEAARAGEAGRGFAVVAAEVKELANQTSKATEEISSQISSIQGETQLAVGAISEITDTVNQINEITSGIAAAVEEQGAATTEIARNVQEASRGTQDVSENIEGVSGAAQVTNEAASMVADASAALEREALVLREQVGSFLESIKSADAA</sequence>
<dbReference type="CDD" id="cd06225">
    <property type="entry name" value="HAMP"/>
    <property type="match status" value="1"/>
</dbReference>
<comment type="subcellular location">
    <subcellularLocation>
        <location evidence="1">Cell inner membrane</location>
        <topology evidence="1">Multi-pass membrane protein</topology>
    </subcellularLocation>
</comment>
<evidence type="ECO:0000256" key="8">
    <source>
        <dbReference type="ARBA" id="ARBA00029447"/>
    </source>
</evidence>
<dbReference type="Pfam" id="PF00015">
    <property type="entry name" value="MCPsignal"/>
    <property type="match status" value="1"/>
</dbReference>
<keyword evidence="5 10" id="KW-1133">Transmembrane helix</keyword>
<dbReference type="InterPro" id="IPR000727">
    <property type="entry name" value="T_SNARE_dom"/>
</dbReference>
<evidence type="ECO:0000256" key="4">
    <source>
        <dbReference type="ARBA" id="ARBA00022692"/>
    </source>
</evidence>
<evidence type="ECO:0000256" key="10">
    <source>
        <dbReference type="SAM" id="Phobius"/>
    </source>
</evidence>
<gene>
    <name evidence="14" type="ORF">C8N35_1011270</name>
</gene>
<dbReference type="RefSeq" id="WP_107988682.1">
    <property type="nucleotide sequence ID" value="NZ_QAYG01000001.1"/>
</dbReference>
<dbReference type="InterPro" id="IPR003660">
    <property type="entry name" value="HAMP_dom"/>
</dbReference>
<dbReference type="PROSITE" id="PS50111">
    <property type="entry name" value="CHEMOTAXIS_TRANSDUC_2"/>
    <property type="match status" value="1"/>
</dbReference>
<dbReference type="GO" id="GO:0007165">
    <property type="term" value="P:signal transduction"/>
    <property type="evidence" value="ECO:0007669"/>
    <property type="project" value="UniProtKB-KW"/>
</dbReference>
<dbReference type="Gene3D" id="1.10.8.500">
    <property type="entry name" value="HAMP domain in histidine kinase"/>
    <property type="match status" value="1"/>
</dbReference>
<dbReference type="InterPro" id="IPR004089">
    <property type="entry name" value="MCPsignal_dom"/>
</dbReference>
<feature type="transmembrane region" description="Helical" evidence="10">
    <location>
        <begin position="12"/>
        <end position="34"/>
    </location>
</feature>
<dbReference type="Gene3D" id="1.10.287.950">
    <property type="entry name" value="Methyl-accepting chemotaxis protein"/>
    <property type="match status" value="1"/>
</dbReference>
<evidence type="ECO:0000313" key="15">
    <source>
        <dbReference type="Proteomes" id="UP000244081"/>
    </source>
</evidence>
<comment type="similarity">
    <text evidence="8">Belongs to the methyl-accepting chemotaxis (MCP) protein family.</text>
</comment>
<organism evidence="14 15">
    <name type="scientific">Breoghania corrubedonensis</name>
    <dbReference type="NCBI Taxonomy" id="665038"/>
    <lineage>
        <taxon>Bacteria</taxon>
        <taxon>Pseudomonadati</taxon>
        <taxon>Pseudomonadota</taxon>
        <taxon>Alphaproteobacteria</taxon>
        <taxon>Hyphomicrobiales</taxon>
        <taxon>Stappiaceae</taxon>
        <taxon>Breoghania</taxon>
    </lineage>
</organism>
<dbReference type="SMART" id="SM01049">
    <property type="entry name" value="Cache_2"/>
    <property type="match status" value="1"/>
</dbReference>
<dbReference type="GO" id="GO:0005886">
    <property type="term" value="C:plasma membrane"/>
    <property type="evidence" value="ECO:0007669"/>
    <property type="project" value="UniProtKB-SubCell"/>
</dbReference>
<dbReference type="AlphaFoldDB" id="A0A2T5VHI2"/>
<proteinExistence type="inferred from homology"/>
<dbReference type="Gene3D" id="3.30.450.20">
    <property type="entry name" value="PAS domain"/>
    <property type="match status" value="1"/>
</dbReference>
<dbReference type="OrthoDB" id="8482111at2"/>
<evidence type="ECO:0000259" key="12">
    <source>
        <dbReference type="PROSITE" id="PS50192"/>
    </source>
</evidence>
<keyword evidence="2" id="KW-1003">Cell membrane</keyword>
<dbReference type="SUPFAM" id="SSF58104">
    <property type="entry name" value="Methyl-accepting chemotaxis protein (MCP) signaling domain"/>
    <property type="match status" value="1"/>
</dbReference>
<dbReference type="PANTHER" id="PTHR32089:SF112">
    <property type="entry name" value="LYSOZYME-LIKE PROTEIN-RELATED"/>
    <property type="match status" value="1"/>
</dbReference>
<feature type="transmembrane region" description="Helical" evidence="10">
    <location>
        <begin position="188"/>
        <end position="210"/>
    </location>
</feature>
<keyword evidence="3" id="KW-0997">Cell inner membrane</keyword>
<evidence type="ECO:0000256" key="1">
    <source>
        <dbReference type="ARBA" id="ARBA00004429"/>
    </source>
</evidence>
<keyword evidence="6 10" id="KW-0472">Membrane</keyword>
<dbReference type="SMART" id="SM00304">
    <property type="entry name" value="HAMP"/>
    <property type="match status" value="1"/>
</dbReference>
<dbReference type="PANTHER" id="PTHR32089">
    <property type="entry name" value="METHYL-ACCEPTING CHEMOTAXIS PROTEIN MCPB"/>
    <property type="match status" value="1"/>
</dbReference>
<name>A0A2T5VHI2_9HYPH</name>